<evidence type="ECO:0000313" key="4">
    <source>
        <dbReference type="EMBL" id="PPK87542.1"/>
    </source>
</evidence>
<feature type="signal peptide" evidence="2">
    <location>
        <begin position="1"/>
        <end position="21"/>
    </location>
</feature>
<evidence type="ECO:0000256" key="1">
    <source>
        <dbReference type="SAM" id="Phobius"/>
    </source>
</evidence>
<dbReference type="EMBL" id="PTJC01000005">
    <property type="protein sequence ID" value="PPK87542.1"/>
    <property type="molecule type" value="Genomic_DNA"/>
</dbReference>
<dbReference type="Pfam" id="PF13559">
    <property type="entry name" value="DUF4129"/>
    <property type="match status" value="1"/>
</dbReference>
<evidence type="ECO:0000313" key="5">
    <source>
        <dbReference type="Proteomes" id="UP000237662"/>
    </source>
</evidence>
<evidence type="ECO:0000259" key="3">
    <source>
        <dbReference type="Pfam" id="PF13559"/>
    </source>
</evidence>
<dbReference type="OrthoDB" id="5491447at2"/>
<name>A0A2S6I7S0_9BACT</name>
<keyword evidence="5" id="KW-1185">Reference proteome</keyword>
<keyword evidence="1" id="KW-1133">Transmembrane helix</keyword>
<sequence length="226" mass="25052">MTRTLALFLLVLVCLSATAFAQDDGFFPEQRLEELRREIVFQAPEGVAPPVRPEAPVSYPDLSALRRPAIVAIGCALAGGLGLLGYLIYRSARRGRSPSPAPEEISIGTEALAEEEMVRNGVDANLLSRAESAGEYSLAVRLLYLNTLQQLNAAALIRYRKDLGNRDYLHQLQGHSIRQDFGHLTRDYERYWYGQYPLDALTYRSVRSRFHGLADGLPAPPPTPAV</sequence>
<feature type="transmembrane region" description="Helical" evidence="1">
    <location>
        <begin position="69"/>
        <end position="89"/>
    </location>
</feature>
<dbReference type="AlphaFoldDB" id="A0A2S6I7S0"/>
<dbReference type="Proteomes" id="UP000237662">
    <property type="component" value="Unassembled WGS sequence"/>
</dbReference>
<feature type="domain" description="Protein-glutamine gamma-glutamyltransferase-like C-terminal" evidence="3">
    <location>
        <begin position="143"/>
        <end position="209"/>
    </location>
</feature>
<dbReference type="RefSeq" id="WP_104418139.1">
    <property type="nucleotide sequence ID" value="NZ_PTJC01000005.1"/>
</dbReference>
<feature type="chain" id="PRO_5015746278" evidence="2">
    <location>
        <begin position="22"/>
        <end position="226"/>
    </location>
</feature>
<reference evidence="4 5" key="1">
    <citation type="submission" date="2018-02" db="EMBL/GenBank/DDBJ databases">
        <title>Genomic Encyclopedia of Archaeal and Bacterial Type Strains, Phase II (KMG-II): from individual species to whole genera.</title>
        <authorList>
            <person name="Goeker M."/>
        </authorList>
    </citation>
    <scope>NUCLEOTIDE SEQUENCE [LARGE SCALE GENOMIC DNA]</scope>
    <source>
        <strain evidence="4 5">DSM 29526</strain>
    </source>
</reference>
<keyword evidence="1" id="KW-0472">Membrane</keyword>
<accession>A0A2S6I7S0</accession>
<evidence type="ECO:0000256" key="2">
    <source>
        <dbReference type="SAM" id="SignalP"/>
    </source>
</evidence>
<proteinExistence type="predicted"/>
<keyword evidence="2" id="KW-0732">Signal</keyword>
<gene>
    <name evidence="4" type="ORF">CLV84_0485</name>
</gene>
<keyword evidence="1" id="KW-0812">Transmembrane</keyword>
<dbReference type="InterPro" id="IPR025403">
    <property type="entry name" value="TgpA-like_C"/>
</dbReference>
<comment type="caution">
    <text evidence="4">The sequence shown here is derived from an EMBL/GenBank/DDBJ whole genome shotgun (WGS) entry which is preliminary data.</text>
</comment>
<organism evidence="4 5">
    <name type="scientific">Neolewinella xylanilytica</name>
    <dbReference type="NCBI Taxonomy" id="1514080"/>
    <lineage>
        <taxon>Bacteria</taxon>
        <taxon>Pseudomonadati</taxon>
        <taxon>Bacteroidota</taxon>
        <taxon>Saprospiria</taxon>
        <taxon>Saprospirales</taxon>
        <taxon>Lewinellaceae</taxon>
        <taxon>Neolewinella</taxon>
    </lineage>
</organism>
<protein>
    <submittedName>
        <fullName evidence="4">Uncharacterized protein DUF4129</fullName>
    </submittedName>
</protein>